<dbReference type="CDD" id="cd00093">
    <property type="entry name" value="HTH_XRE"/>
    <property type="match status" value="1"/>
</dbReference>
<evidence type="ECO:0000256" key="1">
    <source>
        <dbReference type="SAM" id="MobiDB-lite"/>
    </source>
</evidence>
<protein>
    <submittedName>
        <fullName evidence="3">Transcriptional regulator</fullName>
    </submittedName>
</protein>
<dbReference type="SMART" id="SM00530">
    <property type="entry name" value="HTH_XRE"/>
    <property type="match status" value="1"/>
</dbReference>
<dbReference type="InterPro" id="IPR010982">
    <property type="entry name" value="Lambda_DNA-bd_dom_sf"/>
</dbReference>
<reference evidence="3 4" key="1">
    <citation type="submission" date="2021-01" db="EMBL/GenBank/DDBJ databases">
        <title>Whole genome shotgun sequence of Plantactinospora endophytica NBRC 110450.</title>
        <authorList>
            <person name="Komaki H."/>
            <person name="Tamura T."/>
        </authorList>
    </citation>
    <scope>NUCLEOTIDE SEQUENCE [LARGE SCALE GENOMIC DNA]</scope>
    <source>
        <strain evidence="3 4">NBRC 110450</strain>
    </source>
</reference>
<gene>
    <name evidence="3" type="ORF">Pen02_58650</name>
</gene>
<feature type="domain" description="HTH cro/C1-type" evidence="2">
    <location>
        <begin position="39"/>
        <end position="91"/>
    </location>
</feature>
<evidence type="ECO:0000313" key="4">
    <source>
        <dbReference type="Proteomes" id="UP000646749"/>
    </source>
</evidence>
<dbReference type="InterPro" id="IPR001387">
    <property type="entry name" value="Cro/C1-type_HTH"/>
</dbReference>
<dbReference type="EMBL" id="BONW01000031">
    <property type="protein sequence ID" value="GIG90929.1"/>
    <property type="molecule type" value="Genomic_DNA"/>
</dbReference>
<evidence type="ECO:0000313" key="3">
    <source>
        <dbReference type="EMBL" id="GIG90929.1"/>
    </source>
</evidence>
<dbReference type="Proteomes" id="UP000646749">
    <property type="component" value="Unassembled WGS sequence"/>
</dbReference>
<dbReference type="Pfam" id="PF13560">
    <property type="entry name" value="HTH_31"/>
    <property type="match status" value="1"/>
</dbReference>
<dbReference type="PROSITE" id="PS50943">
    <property type="entry name" value="HTH_CROC1"/>
    <property type="match status" value="1"/>
</dbReference>
<accession>A0ABQ4E888</accession>
<sequence length="430" mass="46532">MWHNRANNPENHSGVTTARGGIVRGMPSTLTIGERVAWYRRRRGLSQEVLAGLVGRSGDWLGKIENNRIELDRLSVIKSLADVLDISLGDLLAEPSLLDWTADSGADTVPALRAALMNYRAISPFGHPSDGQELPSVIGLKQDVAALWSAYQESRFGYVTGRLPDLLHRAQAAADGLDGDDQDQARRLLGLTYQLAATQLTKLGETDLAWIAADRGLAAVRPTGDPVVTGSLLRSVGHALHSTGRYREAVRLTEDAAAYLEGHLRRPTAALLSVYGTLFLSGAMAAARANDPGTTRAFLATADETATQLGADGNHLWTAFGPTNVAIHRVATAAELGDVQVAVDLGPRVDTTGLPMERRVRHALEIARAYNSWNRAGEAQAALLDAEQMAPEQVRHHFLSRQLALTWIRRQRGKPSAELVGLARRLNVLD</sequence>
<dbReference type="Gene3D" id="1.10.260.40">
    <property type="entry name" value="lambda repressor-like DNA-binding domains"/>
    <property type="match status" value="1"/>
</dbReference>
<evidence type="ECO:0000259" key="2">
    <source>
        <dbReference type="PROSITE" id="PS50943"/>
    </source>
</evidence>
<name>A0ABQ4E888_9ACTN</name>
<feature type="region of interest" description="Disordered" evidence="1">
    <location>
        <begin position="1"/>
        <end position="20"/>
    </location>
</feature>
<feature type="compositionally biased region" description="Polar residues" evidence="1">
    <location>
        <begin position="1"/>
        <end position="16"/>
    </location>
</feature>
<dbReference type="SUPFAM" id="SSF47413">
    <property type="entry name" value="lambda repressor-like DNA-binding domains"/>
    <property type="match status" value="1"/>
</dbReference>
<proteinExistence type="predicted"/>
<comment type="caution">
    <text evidence="3">The sequence shown here is derived from an EMBL/GenBank/DDBJ whole genome shotgun (WGS) entry which is preliminary data.</text>
</comment>
<organism evidence="3 4">
    <name type="scientific">Plantactinospora endophytica</name>
    <dbReference type="NCBI Taxonomy" id="673535"/>
    <lineage>
        <taxon>Bacteria</taxon>
        <taxon>Bacillati</taxon>
        <taxon>Actinomycetota</taxon>
        <taxon>Actinomycetes</taxon>
        <taxon>Micromonosporales</taxon>
        <taxon>Micromonosporaceae</taxon>
        <taxon>Plantactinospora</taxon>
    </lineage>
</organism>
<keyword evidence="4" id="KW-1185">Reference proteome</keyword>